<dbReference type="AlphaFoldDB" id="A0A4R2NYZ7"/>
<dbReference type="Proteomes" id="UP000295733">
    <property type="component" value="Unassembled WGS sequence"/>
</dbReference>
<dbReference type="RefSeq" id="WP_132598983.1">
    <property type="nucleotide sequence ID" value="NZ_NRRP01000021.1"/>
</dbReference>
<evidence type="ECO:0000256" key="9">
    <source>
        <dbReference type="ARBA" id="ARBA00022842"/>
    </source>
</evidence>
<dbReference type="GO" id="GO:0005737">
    <property type="term" value="C:cytoplasm"/>
    <property type="evidence" value="ECO:0007669"/>
    <property type="project" value="UniProtKB-SubCell"/>
</dbReference>
<comment type="similarity">
    <text evidence="2">Belongs to the TsaE family.</text>
</comment>
<organism evidence="11 12">
    <name type="scientific">Rhodovulum adriaticum</name>
    <name type="common">Rhodopseudomonas adriatica</name>
    <dbReference type="NCBI Taxonomy" id="35804"/>
    <lineage>
        <taxon>Bacteria</taxon>
        <taxon>Pseudomonadati</taxon>
        <taxon>Pseudomonadota</taxon>
        <taxon>Alphaproteobacteria</taxon>
        <taxon>Rhodobacterales</taxon>
        <taxon>Paracoccaceae</taxon>
        <taxon>Rhodovulum</taxon>
    </lineage>
</organism>
<evidence type="ECO:0000313" key="12">
    <source>
        <dbReference type="Proteomes" id="UP000295733"/>
    </source>
</evidence>
<reference evidence="11 12" key="1">
    <citation type="submission" date="2019-03" db="EMBL/GenBank/DDBJ databases">
        <title>Genomic Encyclopedia of Type Strains, Phase IV (KMG-IV): sequencing the most valuable type-strain genomes for metagenomic binning, comparative biology and taxonomic classification.</title>
        <authorList>
            <person name="Goeker M."/>
        </authorList>
    </citation>
    <scope>NUCLEOTIDE SEQUENCE [LARGE SCALE GENOMIC DNA]</scope>
    <source>
        <strain evidence="11 12">DSM 2781</strain>
    </source>
</reference>
<accession>A0A4R2NYZ7</accession>
<dbReference type="InterPro" id="IPR003442">
    <property type="entry name" value="T6A_TsaE"/>
</dbReference>
<evidence type="ECO:0000256" key="4">
    <source>
        <dbReference type="ARBA" id="ARBA00022490"/>
    </source>
</evidence>
<dbReference type="OrthoDB" id="9800307at2"/>
<proteinExistence type="inferred from homology"/>
<evidence type="ECO:0000256" key="2">
    <source>
        <dbReference type="ARBA" id="ARBA00007599"/>
    </source>
</evidence>
<dbReference type="GO" id="GO:0046872">
    <property type="term" value="F:metal ion binding"/>
    <property type="evidence" value="ECO:0007669"/>
    <property type="project" value="UniProtKB-KW"/>
</dbReference>
<dbReference type="Pfam" id="PF02367">
    <property type="entry name" value="TsaE"/>
    <property type="match status" value="1"/>
</dbReference>
<comment type="caution">
    <text evidence="11">The sequence shown here is derived from an EMBL/GenBank/DDBJ whole genome shotgun (WGS) entry which is preliminary data.</text>
</comment>
<keyword evidence="5" id="KW-0819">tRNA processing</keyword>
<protein>
    <recommendedName>
        <fullName evidence="3">tRNA threonylcarbamoyladenosine biosynthesis protein TsaE</fullName>
    </recommendedName>
    <alternativeName>
        <fullName evidence="10">t(6)A37 threonylcarbamoyladenosine biosynthesis protein TsaE</fullName>
    </alternativeName>
</protein>
<keyword evidence="6" id="KW-0479">Metal-binding</keyword>
<dbReference type="PANTHER" id="PTHR33540">
    <property type="entry name" value="TRNA THREONYLCARBAMOYLADENOSINE BIOSYNTHESIS PROTEIN TSAE"/>
    <property type="match status" value="1"/>
</dbReference>
<evidence type="ECO:0000256" key="6">
    <source>
        <dbReference type="ARBA" id="ARBA00022723"/>
    </source>
</evidence>
<evidence type="ECO:0000256" key="1">
    <source>
        <dbReference type="ARBA" id="ARBA00004496"/>
    </source>
</evidence>
<keyword evidence="9" id="KW-0460">Magnesium</keyword>
<dbReference type="EMBL" id="SLXL01000001">
    <property type="protein sequence ID" value="TCP27533.1"/>
    <property type="molecule type" value="Genomic_DNA"/>
</dbReference>
<keyword evidence="12" id="KW-1185">Reference proteome</keyword>
<dbReference type="Gene3D" id="3.40.50.300">
    <property type="entry name" value="P-loop containing nucleotide triphosphate hydrolases"/>
    <property type="match status" value="1"/>
</dbReference>
<evidence type="ECO:0000256" key="8">
    <source>
        <dbReference type="ARBA" id="ARBA00022840"/>
    </source>
</evidence>
<dbReference type="SUPFAM" id="SSF52540">
    <property type="entry name" value="P-loop containing nucleoside triphosphate hydrolases"/>
    <property type="match status" value="1"/>
</dbReference>
<comment type="subcellular location">
    <subcellularLocation>
        <location evidence="1">Cytoplasm</location>
    </subcellularLocation>
</comment>
<dbReference type="NCBIfam" id="TIGR00150">
    <property type="entry name" value="T6A_YjeE"/>
    <property type="match status" value="1"/>
</dbReference>
<sequence>MPRTLSLTLPTEDATRSLACGLAGVLGPGDTVLLAGPIGAGKTALARALIQAAQETAGAAPEDVPSPTFTLVQTYAAGDLEVWHADLYRLTHPDEVLELGLDEAFSTALCLIEWPDRLGSLAPHGALTITLTPGEAEQTREARFTFADPAWAARLAPVLSQGAQDG</sequence>
<evidence type="ECO:0000256" key="10">
    <source>
        <dbReference type="ARBA" id="ARBA00032441"/>
    </source>
</evidence>
<evidence type="ECO:0000256" key="5">
    <source>
        <dbReference type="ARBA" id="ARBA00022694"/>
    </source>
</evidence>
<dbReference type="GO" id="GO:0002949">
    <property type="term" value="P:tRNA threonylcarbamoyladenosine modification"/>
    <property type="evidence" value="ECO:0007669"/>
    <property type="project" value="InterPro"/>
</dbReference>
<dbReference type="InterPro" id="IPR027417">
    <property type="entry name" value="P-loop_NTPase"/>
</dbReference>
<evidence type="ECO:0000313" key="11">
    <source>
        <dbReference type="EMBL" id="TCP27533.1"/>
    </source>
</evidence>
<evidence type="ECO:0000256" key="3">
    <source>
        <dbReference type="ARBA" id="ARBA00019010"/>
    </source>
</evidence>
<keyword evidence="8" id="KW-0067">ATP-binding</keyword>
<keyword evidence="4" id="KW-0963">Cytoplasm</keyword>
<dbReference type="GO" id="GO:0005524">
    <property type="term" value="F:ATP binding"/>
    <property type="evidence" value="ECO:0007669"/>
    <property type="project" value="UniProtKB-KW"/>
</dbReference>
<gene>
    <name evidence="11" type="ORF">EV656_101441</name>
</gene>
<keyword evidence="7" id="KW-0547">Nucleotide-binding</keyword>
<name>A0A4R2NYZ7_RHOAD</name>
<evidence type="ECO:0000256" key="7">
    <source>
        <dbReference type="ARBA" id="ARBA00022741"/>
    </source>
</evidence>
<dbReference type="PANTHER" id="PTHR33540:SF2">
    <property type="entry name" value="TRNA THREONYLCARBAMOYLADENOSINE BIOSYNTHESIS PROTEIN TSAE"/>
    <property type="match status" value="1"/>
</dbReference>